<reference evidence="1 2" key="1">
    <citation type="journal article" date="2022" name="Hortic Res">
        <title>A haplotype resolved chromosomal level avocado genome allows analysis of novel avocado genes.</title>
        <authorList>
            <person name="Nath O."/>
            <person name="Fletcher S.J."/>
            <person name="Hayward A."/>
            <person name="Shaw L.M."/>
            <person name="Masouleh A.K."/>
            <person name="Furtado A."/>
            <person name="Henry R.J."/>
            <person name="Mitter N."/>
        </authorList>
    </citation>
    <scope>NUCLEOTIDE SEQUENCE [LARGE SCALE GENOMIC DNA]</scope>
    <source>
        <strain evidence="2">cv. Hass</strain>
    </source>
</reference>
<sequence>MEHKPLLQLLVVLLGLSHLLFLASAARPRYLMSGTSLGEMVAQEQMNMNRGMHMVEGFVHGRMEIETNDYSGGANNHHDPKTPERP</sequence>
<keyword evidence="2" id="KW-1185">Reference proteome</keyword>
<dbReference type="EMBL" id="CM056811">
    <property type="protein sequence ID" value="KAJ8635182.1"/>
    <property type="molecule type" value="Genomic_DNA"/>
</dbReference>
<evidence type="ECO:0000313" key="1">
    <source>
        <dbReference type="EMBL" id="KAJ8635182.1"/>
    </source>
</evidence>
<organism evidence="1 2">
    <name type="scientific">Persea americana</name>
    <name type="common">Avocado</name>
    <dbReference type="NCBI Taxonomy" id="3435"/>
    <lineage>
        <taxon>Eukaryota</taxon>
        <taxon>Viridiplantae</taxon>
        <taxon>Streptophyta</taxon>
        <taxon>Embryophyta</taxon>
        <taxon>Tracheophyta</taxon>
        <taxon>Spermatophyta</taxon>
        <taxon>Magnoliopsida</taxon>
        <taxon>Magnoliidae</taxon>
        <taxon>Laurales</taxon>
        <taxon>Lauraceae</taxon>
        <taxon>Persea</taxon>
    </lineage>
</organism>
<name>A0ACC2LP73_PERAE</name>
<gene>
    <name evidence="1" type="ORF">MRB53_009449</name>
</gene>
<proteinExistence type="predicted"/>
<dbReference type="Proteomes" id="UP001234297">
    <property type="component" value="Chromosome 3"/>
</dbReference>
<accession>A0ACC2LP73</accession>
<comment type="caution">
    <text evidence="1">The sequence shown here is derived from an EMBL/GenBank/DDBJ whole genome shotgun (WGS) entry which is preliminary data.</text>
</comment>
<protein>
    <submittedName>
        <fullName evidence="1">Uncharacterized protein</fullName>
    </submittedName>
</protein>
<evidence type="ECO:0000313" key="2">
    <source>
        <dbReference type="Proteomes" id="UP001234297"/>
    </source>
</evidence>